<organism evidence="11 12">
    <name type="scientific">Littorina saxatilis</name>
    <dbReference type="NCBI Taxonomy" id="31220"/>
    <lineage>
        <taxon>Eukaryota</taxon>
        <taxon>Metazoa</taxon>
        <taxon>Spiralia</taxon>
        <taxon>Lophotrochozoa</taxon>
        <taxon>Mollusca</taxon>
        <taxon>Gastropoda</taxon>
        <taxon>Caenogastropoda</taxon>
        <taxon>Littorinimorpha</taxon>
        <taxon>Littorinoidea</taxon>
        <taxon>Littorinidae</taxon>
        <taxon>Littorina</taxon>
    </lineage>
</organism>
<dbReference type="PANTHER" id="PTHR22878:SF68">
    <property type="entry name" value="DYNEIN HEAVY CHAIN 6, AXONEMAL-LIKE"/>
    <property type="match status" value="1"/>
</dbReference>
<dbReference type="InterPro" id="IPR041228">
    <property type="entry name" value="Dynein_C"/>
</dbReference>
<dbReference type="FunFam" id="3.10.490.20:FF:000005">
    <property type="entry name" value="Dynein axonemal heavy chain 6"/>
    <property type="match status" value="1"/>
</dbReference>
<proteinExistence type="predicted"/>
<dbReference type="Gene3D" id="1.20.1270.280">
    <property type="match status" value="1"/>
</dbReference>
<protein>
    <submittedName>
        <fullName evidence="11">Uncharacterized protein</fullName>
    </submittedName>
</protein>
<evidence type="ECO:0000259" key="9">
    <source>
        <dbReference type="Pfam" id="PF18198"/>
    </source>
</evidence>
<dbReference type="InterPro" id="IPR042219">
    <property type="entry name" value="AAA_lid_11_sf"/>
</dbReference>
<keyword evidence="5" id="KW-0175">Coiled coil</keyword>
<dbReference type="GO" id="GO:0045505">
    <property type="term" value="F:dynein intermediate chain binding"/>
    <property type="evidence" value="ECO:0007669"/>
    <property type="project" value="InterPro"/>
</dbReference>
<evidence type="ECO:0000313" key="12">
    <source>
        <dbReference type="Proteomes" id="UP001374579"/>
    </source>
</evidence>
<evidence type="ECO:0000256" key="3">
    <source>
        <dbReference type="ARBA" id="ARBA00022490"/>
    </source>
</evidence>
<dbReference type="FunFam" id="1.10.8.720:FF:000007">
    <property type="entry name" value="Dynein axonemal heavy chain 6"/>
    <property type="match status" value="1"/>
</dbReference>
<evidence type="ECO:0000256" key="5">
    <source>
        <dbReference type="ARBA" id="ARBA00023054"/>
    </source>
</evidence>
<dbReference type="Gene3D" id="3.10.490.20">
    <property type="match status" value="1"/>
</dbReference>
<dbReference type="Pfam" id="PF18198">
    <property type="entry name" value="AAA_lid_11"/>
    <property type="match status" value="1"/>
</dbReference>
<evidence type="ECO:0000256" key="4">
    <source>
        <dbReference type="ARBA" id="ARBA00022741"/>
    </source>
</evidence>
<accession>A0AAN9AY78</accession>
<dbReference type="Gene3D" id="1.10.8.720">
    <property type="entry name" value="Region D6 of dynein motor"/>
    <property type="match status" value="1"/>
</dbReference>
<reference evidence="11 12" key="1">
    <citation type="submission" date="2024-02" db="EMBL/GenBank/DDBJ databases">
        <title>Chromosome-scale genome assembly of the rough periwinkle Littorina saxatilis.</title>
        <authorList>
            <person name="De Jode A."/>
            <person name="Faria R."/>
            <person name="Formenti G."/>
            <person name="Sims Y."/>
            <person name="Smith T.P."/>
            <person name="Tracey A."/>
            <person name="Wood J.M.D."/>
            <person name="Zagrodzka Z.B."/>
            <person name="Johannesson K."/>
            <person name="Butlin R.K."/>
            <person name="Leder E.H."/>
        </authorList>
    </citation>
    <scope>NUCLEOTIDE SEQUENCE [LARGE SCALE GENOMIC DNA]</scope>
    <source>
        <strain evidence="11">Snail1</strain>
        <tissue evidence="11">Muscle</tissue>
    </source>
</reference>
<dbReference type="Proteomes" id="UP001374579">
    <property type="component" value="Unassembled WGS sequence"/>
</dbReference>
<keyword evidence="8" id="KW-0966">Cell projection</keyword>
<dbReference type="GO" id="GO:0005929">
    <property type="term" value="C:cilium"/>
    <property type="evidence" value="ECO:0007669"/>
    <property type="project" value="UniProtKB-SubCell"/>
</dbReference>
<dbReference type="GO" id="GO:0000166">
    <property type="term" value="F:nucleotide binding"/>
    <property type="evidence" value="ECO:0007669"/>
    <property type="project" value="UniProtKB-KW"/>
</dbReference>
<evidence type="ECO:0000313" key="11">
    <source>
        <dbReference type="EMBL" id="KAK7095636.1"/>
    </source>
</evidence>
<feature type="domain" description="Dynein heavy chain C-terminal" evidence="10">
    <location>
        <begin position="193"/>
        <end position="519"/>
    </location>
</feature>
<dbReference type="Pfam" id="PF18199">
    <property type="entry name" value="Dynein_C"/>
    <property type="match status" value="1"/>
</dbReference>
<dbReference type="PANTHER" id="PTHR22878">
    <property type="entry name" value="DYNEIN HEAVY CHAIN 6, AXONEMAL-LIKE-RELATED"/>
    <property type="match status" value="1"/>
</dbReference>
<keyword evidence="12" id="KW-1185">Reference proteome</keyword>
<comment type="subcellular location">
    <subcellularLocation>
        <location evidence="1">Cell projection</location>
        <location evidence="1">Cilium</location>
    </subcellularLocation>
    <subcellularLocation>
        <location evidence="2">Cytoplasm</location>
        <location evidence="2">Cytoskeleton</location>
    </subcellularLocation>
</comment>
<evidence type="ECO:0000256" key="7">
    <source>
        <dbReference type="ARBA" id="ARBA00023212"/>
    </source>
</evidence>
<dbReference type="InterPro" id="IPR043160">
    <property type="entry name" value="Dynein_C_barrel"/>
</dbReference>
<comment type="caution">
    <text evidence="11">The sequence shown here is derived from an EMBL/GenBank/DDBJ whole genome shotgun (WGS) entry which is preliminary data.</text>
</comment>
<sequence>MPAKHFPVAVLQNSVKVTNEPPKGLRANLRRAFAEITPTFFEDNVLGVDWRRIVFGICFFHAIILERKKFGPLGWNIKYEFSDSDRECALLNLQMFCSDGEIPWDTLIYITGEITYGGRVTDFLDQRCLRTVLKTFFNPRTLDPGYKYSPSGIYYAPQLDTLAEYRQYIEELPQNDEPEIFGMHENANIAFQTQETNALINTILEVQPRQSSGGTGKSNDEIAIDLCDNILGKLINKLDIELASQEMFQPDSKGRLNSLTTVLEQEVDRFNKLLKVIKNSLEQLQKAIKGFVVMSEELDMVFSAFLNNQVPELWSNASYPSLKPLGSWVTDLVLRCAFIDSWIRQGAPKSFWLSGFFYTQGFLTGTLQNYARKFELPIDHLSFQYTIMRQYRDQKVVTEQMAALKFGEEMDLDKELDAPPDGVLVHGLFCDGMRWDDDIMKVTDAVKGVMNSPLPVIHMVPQMDYEPDESCYTSPLYKTSARAGVLSTTGHSTNYVVAIHLPSCQSQDYWIAKGAALLCQLSE</sequence>
<keyword evidence="3" id="KW-0963">Cytoplasm</keyword>
<evidence type="ECO:0000256" key="8">
    <source>
        <dbReference type="ARBA" id="ARBA00023273"/>
    </source>
</evidence>
<keyword evidence="4" id="KW-0547">Nucleotide-binding</keyword>
<dbReference type="EMBL" id="JBAMIC010000014">
    <property type="protein sequence ID" value="KAK7095636.1"/>
    <property type="molecule type" value="Genomic_DNA"/>
</dbReference>
<dbReference type="GO" id="GO:0051959">
    <property type="term" value="F:dynein light intermediate chain binding"/>
    <property type="evidence" value="ECO:0007669"/>
    <property type="project" value="InterPro"/>
</dbReference>
<dbReference type="GO" id="GO:0007018">
    <property type="term" value="P:microtubule-based movement"/>
    <property type="evidence" value="ECO:0007669"/>
    <property type="project" value="InterPro"/>
</dbReference>
<gene>
    <name evidence="11" type="ORF">V1264_005020</name>
</gene>
<feature type="domain" description="Dynein heavy chain AAA lid" evidence="9">
    <location>
        <begin position="50"/>
        <end position="187"/>
    </location>
</feature>
<evidence type="ECO:0000256" key="1">
    <source>
        <dbReference type="ARBA" id="ARBA00004138"/>
    </source>
</evidence>
<keyword evidence="7" id="KW-0206">Cytoskeleton</keyword>
<dbReference type="FunFam" id="1.20.1270.280:FF:000009">
    <property type="entry name" value="Dynein, axonemal, heavy chain 6"/>
    <property type="match status" value="1"/>
</dbReference>
<keyword evidence="6" id="KW-0969">Cilium</keyword>
<evidence type="ECO:0000256" key="2">
    <source>
        <dbReference type="ARBA" id="ARBA00004245"/>
    </source>
</evidence>
<name>A0AAN9AY78_9CAEN</name>
<dbReference type="InterPro" id="IPR041658">
    <property type="entry name" value="AAA_lid_11"/>
</dbReference>
<evidence type="ECO:0000256" key="6">
    <source>
        <dbReference type="ARBA" id="ARBA00023069"/>
    </source>
</evidence>
<dbReference type="AlphaFoldDB" id="A0AAN9AY78"/>
<dbReference type="InterPro" id="IPR026983">
    <property type="entry name" value="DHC"/>
</dbReference>
<evidence type="ECO:0000259" key="10">
    <source>
        <dbReference type="Pfam" id="PF18199"/>
    </source>
</evidence>
<dbReference type="GO" id="GO:0030286">
    <property type="term" value="C:dynein complex"/>
    <property type="evidence" value="ECO:0007669"/>
    <property type="project" value="InterPro"/>
</dbReference>